<reference evidence="2 3" key="1">
    <citation type="submission" date="2023-10" db="EMBL/GenBank/DDBJ databases">
        <authorList>
            <person name="Botero Cardona J."/>
        </authorList>
    </citation>
    <scope>NUCLEOTIDE SEQUENCE [LARGE SCALE GENOMIC DNA]</scope>
    <source>
        <strain evidence="2 3">R-54839</strain>
    </source>
</reference>
<keyword evidence="3" id="KW-1185">Reference proteome</keyword>
<keyword evidence="1" id="KW-0472">Membrane</keyword>
<dbReference type="Proteomes" id="UP001314261">
    <property type="component" value="Unassembled WGS sequence"/>
</dbReference>
<keyword evidence="1" id="KW-1133">Transmembrane helix</keyword>
<gene>
    <name evidence="2" type="ORF">R54839_PPFHFPJH_00282</name>
</gene>
<sequence>MTTKNDKQTKYNYTTLGIGVLALIVAVIALFI</sequence>
<organism evidence="2 3">
    <name type="scientific">Fructobacillus fructosus</name>
    <dbReference type="NCBI Taxonomy" id="1631"/>
    <lineage>
        <taxon>Bacteria</taxon>
        <taxon>Bacillati</taxon>
        <taxon>Bacillota</taxon>
        <taxon>Bacilli</taxon>
        <taxon>Lactobacillales</taxon>
        <taxon>Lactobacillaceae</taxon>
        <taxon>Fructobacillus</taxon>
    </lineage>
</organism>
<evidence type="ECO:0000313" key="3">
    <source>
        <dbReference type="Proteomes" id="UP001314261"/>
    </source>
</evidence>
<dbReference type="EMBL" id="CAUZLR010000001">
    <property type="protein sequence ID" value="CAK1227808.1"/>
    <property type="molecule type" value="Genomic_DNA"/>
</dbReference>
<keyword evidence="1" id="KW-0812">Transmembrane</keyword>
<evidence type="ECO:0000313" key="2">
    <source>
        <dbReference type="EMBL" id="CAK1227808.1"/>
    </source>
</evidence>
<comment type="caution">
    <text evidence="2">The sequence shown here is derived from an EMBL/GenBank/DDBJ whole genome shotgun (WGS) entry which is preliminary data.</text>
</comment>
<protein>
    <submittedName>
        <fullName evidence="2">Uncharacterized protein</fullName>
    </submittedName>
</protein>
<name>A0ABM9MN82_9LACO</name>
<evidence type="ECO:0000256" key="1">
    <source>
        <dbReference type="SAM" id="Phobius"/>
    </source>
</evidence>
<feature type="transmembrane region" description="Helical" evidence="1">
    <location>
        <begin position="12"/>
        <end position="31"/>
    </location>
</feature>
<accession>A0ABM9MN82</accession>
<proteinExistence type="predicted"/>